<dbReference type="Proteomes" id="UP001279734">
    <property type="component" value="Unassembled WGS sequence"/>
</dbReference>
<dbReference type="PANTHER" id="PTHR47213">
    <property type="entry name" value="OS07G0567300 PROTEIN"/>
    <property type="match status" value="1"/>
</dbReference>
<dbReference type="InterPro" id="IPR044789">
    <property type="entry name" value="Put_A1-4-GlycosylTfrase_plant"/>
</dbReference>
<comment type="caution">
    <text evidence="1">The sequence shown here is derived from an EMBL/GenBank/DDBJ whole genome shotgun (WGS) entry which is preliminary data.</text>
</comment>
<organism evidence="1 2">
    <name type="scientific">Nepenthes gracilis</name>
    <name type="common">Slender pitcher plant</name>
    <dbReference type="NCBI Taxonomy" id="150966"/>
    <lineage>
        <taxon>Eukaryota</taxon>
        <taxon>Viridiplantae</taxon>
        <taxon>Streptophyta</taxon>
        <taxon>Embryophyta</taxon>
        <taxon>Tracheophyta</taxon>
        <taxon>Spermatophyta</taxon>
        <taxon>Magnoliopsida</taxon>
        <taxon>eudicotyledons</taxon>
        <taxon>Gunneridae</taxon>
        <taxon>Pentapetalae</taxon>
        <taxon>Caryophyllales</taxon>
        <taxon>Nepenthaceae</taxon>
        <taxon>Nepenthes</taxon>
    </lineage>
</organism>
<reference evidence="1" key="1">
    <citation type="submission" date="2023-05" db="EMBL/GenBank/DDBJ databases">
        <title>Nepenthes gracilis genome sequencing.</title>
        <authorList>
            <person name="Fukushima K."/>
        </authorList>
    </citation>
    <scope>NUCLEOTIDE SEQUENCE</scope>
    <source>
        <strain evidence="1">SING2019-196</strain>
    </source>
</reference>
<name>A0AAD3TJG7_NEPGR</name>
<dbReference type="EMBL" id="BSYO01000039">
    <property type="protein sequence ID" value="GMH31025.1"/>
    <property type="molecule type" value="Genomic_DNA"/>
</dbReference>
<gene>
    <name evidence="1" type="ORF">Nepgr_032868</name>
</gene>
<dbReference type="AlphaFoldDB" id="A0AAD3TJG7"/>
<keyword evidence="2" id="KW-1185">Reference proteome</keyword>
<dbReference type="PANTHER" id="PTHR47213:SF1">
    <property type="entry name" value="OS07G0567300 PROTEIN"/>
    <property type="match status" value="1"/>
</dbReference>
<evidence type="ECO:0000313" key="1">
    <source>
        <dbReference type="EMBL" id="GMH31025.1"/>
    </source>
</evidence>
<accession>A0AAD3TJG7</accession>
<protein>
    <submittedName>
        <fullName evidence="1">Uncharacterized protein</fullName>
    </submittedName>
</protein>
<proteinExistence type="predicted"/>
<evidence type="ECO:0000313" key="2">
    <source>
        <dbReference type="Proteomes" id="UP001279734"/>
    </source>
</evidence>
<sequence length="384" mass="43174">MLRTRRRPRYGTHLCAITAALLLLLSVSLLHSRLTGDRINRRDSPHNSAAFTNPFTDDPLLRDYDSSLRTRSSDDRIDELDAVDDDSNKASDEEDILRVEPEEEENKLSRVSSSAIPFSSGYYFDHVFGGIRRAFDKRSLDDIDGWDDSSAAFRVGLSSEEEDRSKVAFGSDDLPVDEEVKRKVMEIKGIEDALLLKLGSRVSPLREGWGTWFDAKSDFLRKDRMFKSNLEMLNPLNNLLLQDPDGVGITGLSRGDKLVQKGWFNEFKKVPFLDKKQLAFARSNAGEAVSYDLNKRHAGADLISIGRDTKNVAEFALEKEAKEKMEIKRVERRTLGEGASSSSGMRRLGKDYHYSGMGGVDHQSMGDGEKFMKHLLVMGLKSSP</sequence>